<evidence type="ECO:0000313" key="3">
    <source>
        <dbReference type="EMBL" id="ORY97516.1"/>
    </source>
</evidence>
<comment type="caution">
    <text evidence="3">The sequence shown here is derived from an EMBL/GenBank/DDBJ whole genome shotgun (WGS) entry which is preliminary data.</text>
</comment>
<reference evidence="3 4" key="1">
    <citation type="submission" date="2016-07" db="EMBL/GenBank/DDBJ databases">
        <title>Pervasive Adenine N6-methylation of Active Genes in Fungi.</title>
        <authorList>
            <consortium name="DOE Joint Genome Institute"/>
            <person name="Mondo S.J."/>
            <person name="Dannebaum R.O."/>
            <person name="Kuo R.C."/>
            <person name="Labutti K."/>
            <person name="Haridas S."/>
            <person name="Kuo A."/>
            <person name="Salamov A."/>
            <person name="Ahrendt S.R."/>
            <person name="Lipzen A."/>
            <person name="Sullivan W."/>
            <person name="Andreopoulos W.B."/>
            <person name="Clum A."/>
            <person name="Lindquist E."/>
            <person name="Daum C."/>
            <person name="Ramamoorthy G.K."/>
            <person name="Gryganskyi A."/>
            <person name="Culley D."/>
            <person name="Magnuson J.K."/>
            <person name="James T.Y."/>
            <person name="O'Malley M.A."/>
            <person name="Stajich J.E."/>
            <person name="Spatafora J.W."/>
            <person name="Visel A."/>
            <person name="Grigoriev I.V."/>
        </authorList>
    </citation>
    <scope>NUCLEOTIDE SEQUENCE [LARGE SCALE GENOMIC DNA]</scope>
    <source>
        <strain evidence="3 4">NRRL 2496</strain>
    </source>
</reference>
<keyword evidence="4" id="KW-1185">Reference proteome</keyword>
<evidence type="ECO:0000256" key="1">
    <source>
        <dbReference type="SAM" id="MobiDB-lite"/>
    </source>
</evidence>
<evidence type="ECO:0000259" key="2">
    <source>
        <dbReference type="PROSITE" id="PS50181"/>
    </source>
</evidence>
<dbReference type="PROSITE" id="PS50181">
    <property type="entry name" value="FBOX"/>
    <property type="match status" value="1"/>
</dbReference>
<gene>
    <name evidence="3" type="ORF">BCR43DRAFT_489913</name>
</gene>
<sequence>MHFSRLPTELLHAIFRLLPRSSLTHLCLTNRFLHEACLPVLYCHLELSFRSHIRQLMTGLQRPLLRDTIQQHTKHLTLVCRQSGSQWLVVDLQHLFRMIQHVHTLTFSDFQVLPIDNIRSLANILPTVDHLQFRYCNLESTKTPKPHHDPSSHMPLPVFQNATKLSLSWTDFGEPAMTDLLCCLPHLETVCFGANHNRTPEANDAALRILPLHCPKVRHLEVSLQQVSETTLCNTIAFYGNQLERLSVRCDGPRTLHAVATYATRVHDLVVRGNGAITLTDSRPLIRRPNGTTRNEQQRRLEVSMMETNEQEEPEEHGLLSILRQCEALRRLEIVCWMIQDVPGVIWNAIESVAQRRIATATRKRDGLHAQSLVSEARSSLAAASASASASGSTLPEHENWREGHPVFEIHPPSDRTGGVWLYYFDDNATRNQQGLRRREIGHLEKTLALDGEELSEIRKHIQTTV</sequence>
<dbReference type="AlphaFoldDB" id="A0A1X2HGB8"/>
<dbReference type="SUPFAM" id="SSF81383">
    <property type="entry name" value="F-box domain"/>
    <property type="match status" value="1"/>
</dbReference>
<organism evidence="3 4">
    <name type="scientific">Syncephalastrum racemosum</name>
    <name type="common">Filamentous fungus</name>
    <dbReference type="NCBI Taxonomy" id="13706"/>
    <lineage>
        <taxon>Eukaryota</taxon>
        <taxon>Fungi</taxon>
        <taxon>Fungi incertae sedis</taxon>
        <taxon>Mucoromycota</taxon>
        <taxon>Mucoromycotina</taxon>
        <taxon>Mucoromycetes</taxon>
        <taxon>Mucorales</taxon>
        <taxon>Syncephalastraceae</taxon>
        <taxon>Syncephalastrum</taxon>
    </lineage>
</organism>
<protein>
    <recommendedName>
        <fullName evidence="2">F-box domain-containing protein</fullName>
    </recommendedName>
</protein>
<dbReference type="InterPro" id="IPR036047">
    <property type="entry name" value="F-box-like_dom_sf"/>
</dbReference>
<evidence type="ECO:0000313" key="4">
    <source>
        <dbReference type="Proteomes" id="UP000242180"/>
    </source>
</evidence>
<dbReference type="OMA" id="RCEGNDT"/>
<dbReference type="InterPro" id="IPR032675">
    <property type="entry name" value="LRR_dom_sf"/>
</dbReference>
<feature type="domain" description="F-box" evidence="2">
    <location>
        <begin position="1"/>
        <end position="31"/>
    </location>
</feature>
<dbReference type="InterPro" id="IPR001810">
    <property type="entry name" value="F-box_dom"/>
</dbReference>
<dbReference type="SUPFAM" id="SSF52047">
    <property type="entry name" value="RNI-like"/>
    <property type="match status" value="1"/>
</dbReference>
<proteinExistence type="predicted"/>
<dbReference type="Pfam" id="PF12937">
    <property type="entry name" value="F-box-like"/>
    <property type="match status" value="1"/>
</dbReference>
<dbReference type="InParanoid" id="A0A1X2HGB8"/>
<feature type="compositionally biased region" description="Basic and acidic residues" evidence="1">
    <location>
        <begin position="396"/>
        <end position="405"/>
    </location>
</feature>
<dbReference type="OrthoDB" id="2264027at2759"/>
<dbReference type="EMBL" id="MCGN01000004">
    <property type="protein sequence ID" value="ORY97516.1"/>
    <property type="molecule type" value="Genomic_DNA"/>
</dbReference>
<dbReference type="Gene3D" id="3.80.10.10">
    <property type="entry name" value="Ribonuclease Inhibitor"/>
    <property type="match status" value="1"/>
</dbReference>
<dbReference type="Proteomes" id="UP000242180">
    <property type="component" value="Unassembled WGS sequence"/>
</dbReference>
<feature type="region of interest" description="Disordered" evidence="1">
    <location>
        <begin position="385"/>
        <end position="405"/>
    </location>
</feature>
<name>A0A1X2HGB8_SYNRA</name>
<accession>A0A1X2HGB8</accession>